<dbReference type="InterPro" id="IPR029044">
    <property type="entry name" value="Nucleotide-diphossugar_trans"/>
</dbReference>
<accession>A0AAW6RNE7</accession>
<evidence type="ECO:0000259" key="1">
    <source>
        <dbReference type="Pfam" id="PF13632"/>
    </source>
</evidence>
<dbReference type="SUPFAM" id="SSF53448">
    <property type="entry name" value="Nucleotide-diphospho-sugar transferases"/>
    <property type="match status" value="1"/>
</dbReference>
<proteinExistence type="predicted"/>
<organism evidence="2 3">
    <name type="scientific">Ottowia cancrivicina</name>
    <dbReference type="NCBI Taxonomy" id="3040346"/>
    <lineage>
        <taxon>Bacteria</taxon>
        <taxon>Pseudomonadati</taxon>
        <taxon>Pseudomonadota</taxon>
        <taxon>Betaproteobacteria</taxon>
        <taxon>Burkholderiales</taxon>
        <taxon>Comamonadaceae</taxon>
        <taxon>Ottowia</taxon>
    </lineage>
</organism>
<dbReference type="PANTHER" id="PTHR43179">
    <property type="entry name" value="RHAMNOSYLTRANSFERASE WBBL"/>
    <property type="match status" value="1"/>
</dbReference>
<dbReference type="Gene3D" id="3.90.550.10">
    <property type="entry name" value="Spore Coat Polysaccharide Biosynthesis Protein SpsA, Chain A"/>
    <property type="match status" value="1"/>
</dbReference>
<name>A0AAW6RNE7_9BURK</name>
<gene>
    <name evidence="2" type="ORF">QB898_11115</name>
</gene>
<comment type="caution">
    <text evidence="2">The sequence shown here is derived from an EMBL/GenBank/DDBJ whole genome shotgun (WGS) entry which is preliminary data.</text>
</comment>
<dbReference type="AlphaFoldDB" id="A0AAW6RNE7"/>
<protein>
    <submittedName>
        <fullName evidence="2">Glycosyltransferase family 2 protein</fullName>
    </submittedName>
</protein>
<feature type="domain" description="Glycosyltransferase 2-like" evidence="1">
    <location>
        <begin position="190"/>
        <end position="235"/>
    </location>
</feature>
<dbReference type="EMBL" id="JARVII010000028">
    <property type="protein sequence ID" value="MDG9700249.1"/>
    <property type="molecule type" value="Genomic_DNA"/>
</dbReference>
<sequence>MLVVSIVSHGHGEQALALLRQIDQASQMQPPLPMRVVLTLNLPEPELAAAGRQSWPFDLVVQANARPQGFGANHNQAFARHAEPFWATQAAQAAGAQAAFAVLNPDVTLLGNPWPALMQALAQPQTGCVWPRQLGADGLPQDHERLLPTPASIAARAWWQARRRLGLRCGTAPGQPGPDAAPDWSNAAFWLVRAQAWRELGGFDTRYFMYGEDVDFCLRLQLAGWRLARAGGASVIHAAQRASHRSGRHLAWHLRSLLRLWTSPVYASYRRMQASGKEG</sequence>
<keyword evidence="3" id="KW-1185">Reference proteome</keyword>
<evidence type="ECO:0000313" key="3">
    <source>
        <dbReference type="Proteomes" id="UP001237156"/>
    </source>
</evidence>
<dbReference type="PANTHER" id="PTHR43179:SF7">
    <property type="entry name" value="RHAMNOSYLTRANSFERASE WBBL"/>
    <property type="match status" value="1"/>
</dbReference>
<evidence type="ECO:0000313" key="2">
    <source>
        <dbReference type="EMBL" id="MDG9700249.1"/>
    </source>
</evidence>
<dbReference type="InterPro" id="IPR001173">
    <property type="entry name" value="Glyco_trans_2-like"/>
</dbReference>
<reference evidence="2 3" key="1">
    <citation type="submission" date="2023-04" db="EMBL/GenBank/DDBJ databases">
        <title>Ottowia paracancer sp. nov., isolated from human stomach.</title>
        <authorList>
            <person name="Song Y."/>
        </authorList>
    </citation>
    <scope>NUCLEOTIDE SEQUENCE [LARGE SCALE GENOMIC DNA]</scope>
    <source>
        <strain evidence="2 3">10c7w1</strain>
    </source>
</reference>
<dbReference type="Proteomes" id="UP001237156">
    <property type="component" value="Unassembled WGS sequence"/>
</dbReference>
<dbReference type="RefSeq" id="WP_279525004.1">
    <property type="nucleotide sequence ID" value="NZ_JARVII010000028.1"/>
</dbReference>
<dbReference type="Pfam" id="PF13632">
    <property type="entry name" value="Glyco_trans_2_3"/>
    <property type="match status" value="1"/>
</dbReference>